<name>A0ACB0YKE7_MELEN</name>
<accession>A0ACB0YKE7</accession>
<dbReference type="Proteomes" id="UP001497535">
    <property type="component" value="Unassembled WGS sequence"/>
</dbReference>
<reference evidence="1" key="1">
    <citation type="submission" date="2023-11" db="EMBL/GenBank/DDBJ databases">
        <authorList>
            <person name="Poullet M."/>
        </authorList>
    </citation>
    <scope>NUCLEOTIDE SEQUENCE</scope>
    <source>
        <strain evidence="1">E1834</strain>
    </source>
</reference>
<proteinExistence type="predicted"/>
<gene>
    <name evidence="1" type="ORF">MENTE1834_LOCUS13338</name>
</gene>
<organism evidence="1 2">
    <name type="scientific">Meloidogyne enterolobii</name>
    <name type="common">Root-knot nematode worm</name>
    <name type="synonym">Meloidogyne mayaguensis</name>
    <dbReference type="NCBI Taxonomy" id="390850"/>
    <lineage>
        <taxon>Eukaryota</taxon>
        <taxon>Metazoa</taxon>
        <taxon>Ecdysozoa</taxon>
        <taxon>Nematoda</taxon>
        <taxon>Chromadorea</taxon>
        <taxon>Rhabditida</taxon>
        <taxon>Tylenchina</taxon>
        <taxon>Tylenchomorpha</taxon>
        <taxon>Tylenchoidea</taxon>
        <taxon>Meloidogynidae</taxon>
        <taxon>Meloidogyninae</taxon>
        <taxon>Meloidogyne</taxon>
    </lineage>
</organism>
<comment type="caution">
    <text evidence="1">The sequence shown here is derived from an EMBL/GenBank/DDBJ whole genome shotgun (WGS) entry which is preliminary data.</text>
</comment>
<protein>
    <submittedName>
        <fullName evidence="1">Uncharacterized protein</fullName>
    </submittedName>
</protein>
<evidence type="ECO:0000313" key="1">
    <source>
        <dbReference type="EMBL" id="CAK5050542.1"/>
    </source>
</evidence>
<dbReference type="EMBL" id="CAVMJV010000014">
    <property type="protein sequence ID" value="CAK5050542.1"/>
    <property type="molecule type" value="Genomic_DNA"/>
</dbReference>
<keyword evidence="2" id="KW-1185">Reference proteome</keyword>
<sequence length="67" mass="7811">MASQDLPIAGEMVDLFLEEMEESPPNFVLGDQIVVVTLMLVYLKTLHYLEEMLRALRFDVAKWRLKN</sequence>
<evidence type="ECO:0000313" key="2">
    <source>
        <dbReference type="Proteomes" id="UP001497535"/>
    </source>
</evidence>